<dbReference type="InterPro" id="IPR005829">
    <property type="entry name" value="Sugar_transporter_CS"/>
</dbReference>
<feature type="transmembrane region" description="Helical" evidence="5">
    <location>
        <begin position="56"/>
        <end position="76"/>
    </location>
</feature>
<dbReference type="AlphaFoldDB" id="A0A1I2JCQ6"/>
<accession>A0A1I2JCQ6</accession>
<name>A0A1I2JCQ6_9GAMM</name>
<dbReference type="STRING" id="500610.SAMN02799615_03953"/>
<protein>
    <submittedName>
        <fullName evidence="7">Sugar phosphate permease</fullName>
    </submittedName>
</protein>
<dbReference type="SUPFAM" id="SSF103473">
    <property type="entry name" value="MFS general substrate transporter"/>
    <property type="match status" value="1"/>
</dbReference>
<dbReference type="GO" id="GO:0022857">
    <property type="term" value="F:transmembrane transporter activity"/>
    <property type="evidence" value="ECO:0007669"/>
    <property type="project" value="InterPro"/>
</dbReference>
<keyword evidence="3 5" id="KW-1133">Transmembrane helix</keyword>
<evidence type="ECO:0000313" key="8">
    <source>
        <dbReference type="Proteomes" id="UP000199477"/>
    </source>
</evidence>
<dbReference type="InterPro" id="IPR036259">
    <property type="entry name" value="MFS_trans_sf"/>
</dbReference>
<evidence type="ECO:0000256" key="2">
    <source>
        <dbReference type="ARBA" id="ARBA00022692"/>
    </source>
</evidence>
<evidence type="ECO:0000313" key="7">
    <source>
        <dbReference type="EMBL" id="SFF51878.1"/>
    </source>
</evidence>
<gene>
    <name evidence="7" type="ORF">SAMN02799615_03953</name>
</gene>
<dbReference type="CDD" id="cd17321">
    <property type="entry name" value="MFS_MMR_MDR_like"/>
    <property type="match status" value="1"/>
</dbReference>
<dbReference type="InterPro" id="IPR011701">
    <property type="entry name" value="MFS"/>
</dbReference>
<dbReference type="PANTHER" id="PTHR42718:SF49">
    <property type="entry name" value="EXPORT PROTEIN"/>
    <property type="match status" value="1"/>
</dbReference>
<feature type="transmembrane region" description="Helical" evidence="5">
    <location>
        <begin position="272"/>
        <end position="294"/>
    </location>
</feature>
<dbReference type="PROSITE" id="PS50850">
    <property type="entry name" value="MFS"/>
    <property type="match status" value="1"/>
</dbReference>
<feature type="transmembrane region" description="Helical" evidence="5">
    <location>
        <begin position="402"/>
        <end position="426"/>
    </location>
</feature>
<dbReference type="Gene3D" id="1.20.1250.20">
    <property type="entry name" value="MFS general substrate transporter like domains"/>
    <property type="match status" value="1"/>
</dbReference>
<feature type="transmembrane region" description="Helical" evidence="5">
    <location>
        <begin position="88"/>
        <end position="108"/>
    </location>
</feature>
<evidence type="ECO:0000259" key="6">
    <source>
        <dbReference type="PROSITE" id="PS50850"/>
    </source>
</evidence>
<reference evidence="8" key="1">
    <citation type="submission" date="2016-10" db="EMBL/GenBank/DDBJ databases">
        <authorList>
            <person name="Varghese N."/>
            <person name="Submissions S."/>
        </authorList>
    </citation>
    <scope>NUCLEOTIDE SEQUENCE [LARGE SCALE GENOMIC DNA]</scope>
    <source>
        <strain evidence="8">UNC178MFTsu3.1</strain>
    </source>
</reference>
<evidence type="ECO:0000256" key="4">
    <source>
        <dbReference type="ARBA" id="ARBA00023136"/>
    </source>
</evidence>
<feature type="transmembrane region" description="Helical" evidence="5">
    <location>
        <begin position="331"/>
        <end position="352"/>
    </location>
</feature>
<dbReference type="PROSITE" id="PS00216">
    <property type="entry name" value="SUGAR_TRANSPORT_1"/>
    <property type="match status" value="1"/>
</dbReference>
<keyword evidence="4 5" id="KW-0472">Membrane</keyword>
<dbReference type="InterPro" id="IPR020846">
    <property type="entry name" value="MFS_dom"/>
</dbReference>
<feature type="transmembrane region" description="Helical" evidence="5">
    <location>
        <begin position="114"/>
        <end position="132"/>
    </location>
</feature>
<organism evidence="7 8">
    <name type="scientific">Dyella marensis</name>
    <dbReference type="NCBI Taxonomy" id="500610"/>
    <lineage>
        <taxon>Bacteria</taxon>
        <taxon>Pseudomonadati</taxon>
        <taxon>Pseudomonadota</taxon>
        <taxon>Gammaproteobacteria</taxon>
        <taxon>Lysobacterales</taxon>
        <taxon>Rhodanobacteraceae</taxon>
        <taxon>Dyella</taxon>
    </lineage>
</organism>
<keyword evidence="2 5" id="KW-0812">Transmembrane</keyword>
<evidence type="ECO:0000256" key="5">
    <source>
        <dbReference type="SAM" id="Phobius"/>
    </source>
</evidence>
<feature type="transmembrane region" description="Helical" evidence="5">
    <location>
        <begin position="144"/>
        <end position="165"/>
    </location>
</feature>
<feature type="transmembrane region" description="Helical" evidence="5">
    <location>
        <begin position="472"/>
        <end position="495"/>
    </location>
</feature>
<dbReference type="Proteomes" id="UP000199477">
    <property type="component" value="Unassembled WGS sequence"/>
</dbReference>
<proteinExistence type="predicted"/>
<dbReference type="Pfam" id="PF07690">
    <property type="entry name" value="MFS_1"/>
    <property type="match status" value="1"/>
</dbReference>
<dbReference type="GO" id="GO:0016020">
    <property type="term" value="C:membrane"/>
    <property type="evidence" value="ECO:0007669"/>
    <property type="project" value="UniProtKB-SubCell"/>
</dbReference>
<keyword evidence="8" id="KW-1185">Reference proteome</keyword>
<feature type="transmembrane region" description="Helical" evidence="5">
    <location>
        <begin position="438"/>
        <end position="460"/>
    </location>
</feature>
<dbReference type="EMBL" id="FONH01000023">
    <property type="protein sequence ID" value="SFF51878.1"/>
    <property type="molecule type" value="Genomic_DNA"/>
</dbReference>
<evidence type="ECO:0000256" key="1">
    <source>
        <dbReference type="ARBA" id="ARBA00004141"/>
    </source>
</evidence>
<feature type="transmembrane region" description="Helical" evidence="5">
    <location>
        <begin position="234"/>
        <end position="252"/>
    </location>
</feature>
<dbReference type="PANTHER" id="PTHR42718">
    <property type="entry name" value="MAJOR FACILITATOR SUPERFAMILY MULTIDRUG TRANSPORTER MFSC"/>
    <property type="match status" value="1"/>
</dbReference>
<feature type="domain" description="Major facilitator superfamily (MFS) profile" evidence="6">
    <location>
        <begin position="17"/>
        <end position="499"/>
    </location>
</feature>
<comment type="subcellular location">
    <subcellularLocation>
        <location evidence="1">Membrane</location>
        <topology evidence="1">Multi-pass membrane protein</topology>
    </subcellularLocation>
</comment>
<evidence type="ECO:0000256" key="3">
    <source>
        <dbReference type="ARBA" id="ARBA00022989"/>
    </source>
</evidence>
<dbReference type="Gene3D" id="1.20.1720.10">
    <property type="entry name" value="Multidrug resistance protein D"/>
    <property type="match status" value="1"/>
</dbReference>
<sequence>MPDGATSAKPHTLRDRLLVLAAVCLAGLGMPLSFTGPAIALPAIGQALGSDPRLLSWAVNAFILAFGGSVMAAGALADQYGRKRIFTLGIGLFTVLSVLLALARNLWWLDLGRAAQGIAAALTMSAGAASLAQEFEGHARTRAYSLLGTTFGLGLAFGPLLSAWLIDWLGWRAVFLSTAAIGTLVLLVGVPRMRETRDPHAQGLDLPGSLSFTAALVLLTFGIIEAPRHANGHLPLLLVGAAAAMLALFVYVERRVRRPMLDLSLFRNPRFLGAQALPLATALCYVVLLIFLPLRFVGVEGRSELTAGLLMIPLSVPMLVVPFVGALLTRWLSAGLLSALGLGLAAAGLLWLRTAAVPGADWDALLWPLLLIGTGSGLPWGLMDDLAVSVVPKERAGMATGFFTTTRVAGEAIAMAAVGTALTGLIETQLAQAPREQATAAAASLATGSMAHAAGVAPAIGRDALLHGYNAAFGNLLAALAALTLALAAASFLLLRRRRAAASAAATPREHCSAH</sequence>
<feature type="transmembrane region" description="Helical" evidence="5">
    <location>
        <begin position="306"/>
        <end position="325"/>
    </location>
</feature>
<dbReference type="RefSeq" id="WP_026633354.1">
    <property type="nucleotide sequence ID" value="NZ_FONH01000023.1"/>
</dbReference>
<feature type="transmembrane region" description="Helical" evidence="5">
    <location>
        <begin position="171"/>
        <end position="190"/>
    </location>
</feature>